<dbReference type="AlphaFoldDB" id="A0A5J5EIW3"/>
<reference evidence="2 3" key="1">
    <citation type="submission" date="2019-09" db="EMBL/GenBank/DDBJ databases">
        <title>Draft genome of the ectomycorrhizal ascomycete Sphaerosporella brunnea.</title>
        <authorList>
            <consortium name="DOE Joint Genome Institute"/>
            <person name="Benucci G.M."/>
            <person name="Marozzi G."/>
            <person name="Antonielli L."/>
            <person name="Sanchez S."/>
            <person name="Marco P."/>
            <person name="Wang X."/>
            <person name="Falini L.B."/>
            <person name="Barry K."/>
            <person name="Haridas S."/>
            <person name="Lipzen A."/>
            <person name="Labutti K."/>
            <person name="Grigoriev I.V."/>
            <person name="Murat C."/>
            <person name="Martin F."/>
            <person name="Albertini E."/>
            <person name="Donnini D."/>
            <person name="Bonito G."/>
        </authorList>
    </citation>
    <scope>NUCLEOTIDE SEQUENCE [LARGE SCALE GENOMIC DNA]</scope>
    <source>
        <strain evidence="2 3">Sb_GMNB300</strain>
    </source>
</reference>
<accession>A0A5J5EIW3</accession>
<dbReference type="Proteomes" id="UP000326924">
    <property type="component" value="Unassembled WGS sequence"/>
</dbReference>
<dbReference type="EMBL" id="VXIS01000272">
    <property type="protein sequence ID" value="KAA8895330.1"/>
    <property type="molecule type" value="Genomic_DNA"/>
</dbReference>
<sequence length="323" mass="36138">MSRADKSEQSSRFNQALEEQSPTEALRAGFANRLMHETAMRLFWSATISHQLFAVITAVTSNFPVAEPPRSDKLLQFFTDLYQLAETGNRNRDSKLEGPGERPNNLSCYPSSCLVTGKTFPVDKAHCFPCFLGGNIPREHPVFNVARVVFGPDHEKRLFNRIHGTVEVAGADGKLKTLAACDTQNAIIGLSSDMHRYYDNFLLSIEPSEWTDGVTFRFKVAYVVEPAEYEITTCRNMHDGNSDNSNNDGKYRSMRNRMVLSYNGVDPEDAKDKHCLFETQRLLGAVVCALRQASYVSDGTLKTMQELQRRGFTSTGVIGMVPS</sequence>
<gene>
    <name evidence="2" type="ORF">FN846DRAFT_911896</name>
</gene>
<evidence type="ECO:0000313" key="3">
    <source>
        <dbReference type="Proteomes" id="UP000326924"/>
    </source>
</evidence>
<keyword evidence="3" id="KW-1185">Reference proteome</keyword>
<comment type="caution">
    <text evidence="2">The sequence shown here is derived from an EMBL/GenBank/DDBJ whole genome shotgun (WGS) entry which is preliminary data.</text>
</comment>
<protein>
    <submittedName>
        <fullName evidence="2">Uncharacterized protein</fullName>
    </submittedName>
</protein>
<evidence type="ECO:0000256" key="1">
    <source>
        <dbReference type="SAM" id="MobiDB-lite"/>
    </source>
</evidence>
<evidence type="ECO:0000313" key="2">
    <source>
        <dbReference type="EMBL" id="KAA8895330.1"/>
    </source>
</evidence>
<feature type="compositionally biased region" description="Polar residues" evidence="1">
    <location>
        <begin position="10"/>
        <end position="20"/>
    </location>
</feature>
<name>A0A5J5EIW3_9PEZI</name>
<dbReference type="InParanoid" id="A0A5J5EIW3"/>
<organism evidence="2 3">
    <name type="scientific">Sphaerosporella brunnea</name>
    <dbReference type="NCBI Taxonomy" id="1250544"/>
    <lineage>
        <taxon>Eukaryota</taxon>
        <taxon>Fungi</taxon>
        <taxon>Dikarya</taxon>
        <taxon>Ascomycota</taxon>
        <taxon>Pezizomycotina</taxon>
        <taxon>Pezizomycetes</taxon>
        <taxon>Pezizales</taxon>
        <taxon>Pyronemataceae</taxon>
        <taxon>Sphaerosporella</taxon>
    </lineage>
</organism>
<proteinExistence type="predicted"/>
<feature type="region of interest" description="Disordered" evidence="1">
    <location>
        <begin position="1"/>
        <end position="20"/>
    </location>
</feature>